<evidence type="ECO:0008006" key="3">
    <source>
        <dbReference type="Google" id="ProtNLM"/>
    </source>
</evidence>
<evidence type="ECO:0000313" key="1">
    <source>
        <dbReference type="EMBL" id="MBB4659124.1"/>
    </source>
</evidence>
<protein>
    <recommendedName>
        <fullName evidence="3">GCN5-related N-acetyltransferase</fullName>
    </recommendedName>
</protein>
<sequence length="101" mass="11252">MDRAAIEAEWLDLTRRKLPAVAEARGWPIRFDHCFQRVLLDAAFGDVWYKHVEGRPAYAHASDAALSRAVALGEAILEGRADLPALNRQSLAFRGKAGRPR</sequence>
<dbReference type="RefSeq" id="WP_183817417.1">
    <property type="nucleotide sequence ID" value="NZ_JACHOB010000003.1"/>
</dbReference>
<name>A0A840I4J1_9PROT</name>
<gene>
    <name evidence="1" type="ORF">GGQ59_001649</name>
</gene>
<keyword evidence="2" id="KW-1185">Reference proteome</keyword>
<accession>A0A840I4J1</accession>
<comment type="caution">
    <text evidence="1">The sequence shown here is derived from an EMBL/GenBank/DDBJ whole genome shotgun (WGS) entry which is preliminary data.</text>
</comment>
<dbReference type="AlphaFoldDB" id="A0A840I4J1"/>
<evidence type="ECO:0000313" key="2">
    <source>
        <dbReference type="Proteomes" id="UP000563524"/>
    </source>
</evidence>
<dbReference type="EMBL" id="JACHOB010000003">
    <property type="protein sequence ID" value="MBB4659124.1"/>
    <property type="molecule type" value="Genomic_DNA"/>
</dbReference>
<dbReference type="Proteomes" id="UP000563524">
    <property type="component" value="Unassembled WGS sequence"/>
</dbReference>
<reference evidence="1 2" key="1">
    <citation type="submission" date="2020-08" db="EMBL/GenBank/DDBJ databases">
        <title>Genomic Encyclopedia of Type Strains, Phase IV (KMG-IV): sequencing the most valuable type-strain genomes for metagenomic binning, comparative biology and taxonomic classification.</title>
        <authorList>
            <person name="Goeker M."/>
        </authorList>
    </citation>
    <scope>NUCLEOTIDE SEQUENCE [LARGE SCALE GENOMIC DNA]</scope>
    <source>
        <strain evidence="1 2">DSM 102850</strain>
    </source>
</reference>
<organism evidence="1 2">
    <name type="scientific">Parvularcula dongshanensis</name>
    <dbReference type="NCBI Taxonomy" id="1173995"/>
    <lineage>
        <taxon>Bacteria</taxon>
        <taxon>Pseudomonadati</taxon>
        <taxon>Pseudomonadota</taxon>
        <taxon>Alphaproteobacteria</taxon>
        <taxon>Parvularculales</taxon>
        <taxon>Parvularculaceae</taxon>
        <taxon>Parvularcula</taxon>
    </lineage>
</organism>
<proteinExistence type="predicted"/>